<dbReference type="InterPro" id="IPR017665">
    <property type="entry name" value="Guanylate_kinase"/>
</dbReference>
<dbReference type="Proteomes" id="UP001216907">
    <property type="component" value="Unassembled WGS sequence"/>
</dbReference>
<dbReference type="CDD" id="cd00071">
    <property type="entry name" value="GMPK"/>
    <property type="match status" value="1"/>
</dbReference>
<dbReference type="SMART" id="SM00072">
    <property type="entry name" value="GuKc"/>
    <property type="match status" value="1"/>
</dbReference>
<dbReference type="PANTHER" id="PTHR23117:SF13">
    <property type="entry name" value="GUANYLATE KINASE"/>
    <property type="match status" value="1"/>
</dbReference>
<protein>
    <recommendedName>
        <fullName evidence="3">Guanylate kinase</fullName>
        <ecNumber evidence="2">2.7.4.8</ecNumber>
    </recommendedName>
    <alternativeName>
        <fullName evidence="8">GMP kinase</fullName>
    </alternativeName>
</protein>
<evidence type="ECO:0000256" key="1">
    <source>
        <dbReference type="ARBA" id="ARBA00005790"/>
    </source>
</evidence>
<keyword evidence="7" id="KW-0067">ATP-binding</keyword>
<keyword evidence="4 10" id="KW-0808">Transferase</keyword>
<dbReference type="NCBIfam" id="TIGR03263">
    <property type="entry name" value="guanyl_kin"/>
    <property type="match status" value="1"/>
</dbReference>
<gene>
    <name evidence="10" type="primary">gmk</name>
    <name evidence="10" type="ORF">PZE19_00815</name>
</gene>
<dbReference type="SUPFAM" id="SSF52540">
    <property type="entry name" value="P-loop containing nucleoside triphosphate hydrolases"/>
    <property type="match status" value="1"/>
</dbReference>
<keyword evidence="6 10" id="KW-0418">Kinase</keyword>
<dbReference type="InterPro" id="IPR008144">
    <property type="entry name" value="Guanylate_kin-like_dom"/>
</dbReference>
<dbReference type="Gene3D" id="3.40.50.300">
    <property type="entry name" value="P-loop containing nucleotide triphosphate hydrolases"/>
    <property type="match status" value="1"/>
</dbReference>
<dbReference type="PROSITE" id="PS50052">
    <property type="entry name" value="GUANYLATE_KINASE_2"/>
    <property type="match status" value="1"/>
</dbReference>
<evidence type="ECO:0000256" key="3">
    <source>
        <dbReference type="ARBA" id="ARBA00016296"/>
    </source>
</evidence>
<feature type="domain" description="Guanylate kinase-like" evidence="9">
    <location>
        <begin position="15"/>
        <end position="192"/>
    </location>
</feature>
<proteinExistence type="inferred from homology"/>
<evidence type="ECO:0000259" key="9">
    <source>
        <dbReference type="PROSITE" id="PS50052"/>
    </source>
</evidence>
<organism evidence="10 11">
    <name type="scientific">Paludisphaera mucosa</name>
    <dbReference type="NCBI Taxonomy" id="3030827"/>
    <lineage>
        <taxon>Bacteria</taxon>
        <taxon>Pseudomonadati</taxon>
        <taxon>Planctomycetota</taxon>
        <taxon>Planctomycetia</taxon>
        <taxon>Isosphaerales</taxon>
        <taxon>Isosphaeraceae</taxon>
        <taxon>Paludisphaera</taxon>
    </lineage>
</organism>
<sequence>MEAEAGETDWTTLPGRLVVLSGASGAGKSTLVHRLLDRAGPRVRRSISATTRAPREGEVPGLDYDFVGPEEFEALRDDLLESAEVHGAWYGTPAGPVREALARGICVVLVIDVQGGFQVRRKVPNALLIFVQAPSLAALETRLRERGTDDDATIARRLANARREIEAAEGYDVQLVNDDLETCVDALVATLAGHLCGDGIDHD</sequence>
<comment type="similarity">
    <text evidence="1">Belongs to the guanylate kinase family.</text>
</comment>
<dbReference type="Gene3D" id="3.30.63.10">
    <property type="entry name" value="Guanylate Kinase phosphate binding domain"/>
    <property type="match status" value="1"/>
</dbReference>
<reference evidence="10 11" key="1">
    <citation type="submission" date="2023-03" db="EMBL/GenBank/DDBJ databases">
        <title>Paludisphaera mucosa sp. nov. a novel planctomycete from northern fen.</title>
        <authorList>
            <person name="Ivanova A."/>
        </authorList>
    </citation>
    <scope>NUCLEOTIDE SEQUENCE [LARGE SCALE GENOMIC DNA]</scope>
    <source>
        <strain evidence="10 11">Pla2</strain>
    </source>
</reference>
<dbReference type="InterPro" id="IPR027417">
    <property type="entry name" value="P-loop_NTPase"/>
</dbReference>
<dbReference type="InterPro" id="IPR008145">
    <property type="entry name" value="GK/Ca_channel_bsu"/>
</dbReference>
<comment type="caution">
    <text evidence="10">The sequence shown here is derived from an EMBL/GenBank/DDBJ whole genome shotgun (WGS) entry which is preliminary data.</text>
</comment>
<evidence type="ECO:0000256" key="4">
    <source>
        <dbReference type="ARBA" id="ARBA00022679"/>
    </source>
</evidence>
<keyword evidence="5" id="KW-0547">Nucleotide-binding</keyword>
<accession>A0ABT6F403</accession>
<dbReference type="PANTHER" id="PTHR23117">
    <property type="entry name" value="GUANYLATE KINASE-RELATED"/>
    <property type="match status" value="1"/>
</dbReference>
<evidence type="ECO:0000256" key="6">
    <source>
        <dbReference type="ARBA" id="ARBA00022777"/>
    </source>
</evidence>
<keyword evidence="11" id="KW-1185">Reference proteome</keyword>
<dbReference type="EC" id="2.7.4.8" evidence="2"/>
<name>A0ABT6F403_9BACT</name>
<dbReference type="PROSITE" id="PS00856">
    <property type="entry name" value="GUANYLATE_KINASE_1"/>
    <property type="match status" value="1"/>
</dbReference>
<evidence type="ECO:0000313" key="10">
    <source>
        <dbReference type="EMBL" id="MDG3002316.1"/>
    </source>
</evidence>
<dbReference type="EMBL" id="JARRAG010000001">
    <property type="protein sequence ID" value="MDG3002316.1"/>
    <property type="molecule type" value="Genomic_DNA"/>
</dbReference>
<evidence type="ECO:0000313" key="11">
    <source>
        <dbReference type="Proteomes" id="UP001216907"/>
    </source>
</evidence>
<dbReference type="InterPro" id="IPR020590">
    <property type="entry name" value="Guanylate_kinase_CS"/>
</dbReference>
<evidence type="ECO:0000256" key="2">
    <source>
        <dbReference type="ARBA" id="ARBA00012961"/>
    </source>
</evidence>
<dbReference type="GO" id="GO:0004385">
    <property type="term" value="F:GMP kinase activity"/>
    <property type="evidence" value="ECO:0007669"/>
    <property type="project" value="UniProtKB-EC"/>
</dbReference>
<dbReference type="RefSeq" id="WP_277858680.1">
    <property type="nucleotide sequence ID" value="NZ_JARRAG010000001.1"/>
</dbReference>
<evidence type="ECO:0000256" key="7">
    <source>
        <dbReference type="ARBA" id="ARBA00022840"/>
    </source>
</evidence>
<evidence type="ECO:0000256" key="8">
    <source>
        <dbReference type="ARBA" id="ARBA00030128"/>
    </source>
</evidence>
<dbReference type="Pfam" id="PF00625">
    <property type="entry name" value="Guanylate_kin"/>
    <property type="match status" value="1"/>
</dbReference>
<evidence type="ECO:0000256" key="5">
    <source>
        <dbReference type="ARBA" id="ARBA00022741"/>
    </source>
</evidence>